<comment type="subcellular location">
    <subcellularLocation>
        <location evidence="7">Cytoplasm</location>
    </subcellularLocation>
</comment>
<evidence type="ECO:0000256" key="3">
    <source>
        <dbReference type="ARBA" id="ARBA00012288"/>
    </source>
</evidence>
<dbReference type="Proteomes" id="UP001597641">
    <property type="component" value="Unassembled WGS sequence"/>
</dbReference>
<feature type="domain" description="Uroporphyrinogen decarboxylase (URO-D)" evidence="10">
    <location>
        <begin position="21"/>
        <end position="30"/>
    </location>
</feature>
<dbReference type="SUPFAM" id="SSF51726">
    <property type="entry name" value="UROD/MetE-like"/>
    <property type="match status" value="1"/>
</dbReference>
<comment type="subunit">
    <text evidence="7">Homodimer.</text>
</comment>
<dbReference type="RefSeq" id="WP_377487943.1">
    <property type="nucleotide sequence ID" value="NZ_JBHUOX010000017.1"/>
</dbReference>
<feature type="binding site" evidence="7">
    <location>
        <position position="208"/>
    </location>
    <ligand>
        <name>substrate</name>
    </ligand>
</feature>
<feature type="binding site" evidence="7">
    <location>
        <position position="76"/>
    </location>
    <ligand>
        <name>substrate</name>
    </ligand>
</feature>
<keyword evidence="4 7" id="KW-0210">Decarboxylase</keyword>
<evidence type="ECO:0000256" key="2">
    <source>
        <dbReference type="ARBA" id="ARBA00009935"/>
    </source>
</evidence>
<dbReference type="PROSITE" id="PS00906">
    <property type="entry name" value="UROD_1"/>
    <property type="match status" value="1"/>
</dbReference>
<evidence type="ECO:0000256" key="9">
    <source>
        <dbReference type="RuleBase" id="RU004169"/>
    </source>
</evidence>
<keyword evidence="5 7" id="KW-0456">Lyase</keyword>
<dbReference type="Pfam" id="PF01208">
    <property type="entry name" value="URO-D"/>
    <property type="match status" value="1"/>
</dbReference>
<dbReference type="PROSITE" id="PS00907">
    <property type="entry name" value="UROD_2"/>
    <property type="match status" value="1"/>
</dbReference>
<accession>A0ABW6BXP2</accession>
<feature type="binding site" evidence="7">
    <location>
        <begin position="26"/>
        <end position="30"/>
    </location>
    <ligand>
        <name>substrate</name>
    </ligand>
</feature>
<name>A0ABW6BXP2_9BACT</name>
<dbReference type="GO" id="GO:0004853">
    <property type="term" value="F:uroporphyrinogen decarboxylase activity"/>
    <property type="evidence" value="ECO:0007669"/>
    <property type="project" value="UniProtKB-EC"/>
</dbReference>
<comment type="pathway">
    <text evidence="1 7 8">Porphyrin-containing compound metabolism; protoporphyrin-IX biosynthesis; coproporphyrinogen-III from 5-aminolevulinate: step 4/4.</text>
</comment>
<feature type="binding site" evidence="7">
    <location>
        <position position="153"/>
    </location>
    <ligand>
        <name>substrate</name>
    </ligand>
</feature>
<comment type="catalytic activity">
    <reaction evidence="7 8">
        <text>uroporphyrinogen III + 4 H(+) = coproporphyrinogen III + 4 CO2</text>
        <dbReference type="Rhea" id="RHEA:19865"/>
        <dbReference type="ChEBI" id="CHEBI:15378"/>
        <dbReference type="ChEBI" id="CHEBI:16526"/>
        <dbReference type="ChEBI" id="CHEBI:57308"/>
        <dbReference type="ChEBI" id="CHEBI:57309"/>
        <dbReference type="EC" id="4.1.1.37"/>
    </reaction>
</comment>
<evidence type="ECO:0000256" key="7">
    <source>
        <dbReference type="HAMAP-Rule" id="MF_00218"/>
    </source>
</evidence>
<comment type="caution">
    <text evidence="7">Lacks conserved residue(s) required for the propagation of feature annotation.</text>
</comment>
<dbReference type="PANTHER" id="PTHR21091">
    <property type="entry name" value="METHYLTETRAHYDROFOLATE:HOMOCYSTEINE METHYLTRANSFERASE RELATED"/>
    <property type="match status" value="1"/>
</dbReference>
<dbReference type="EC" id="4.1.1.37" evidence="3 7"/>
<dbReference type="PANTHER" id="PTHR21091:SF169">
    <property type="entry name" value="UROPORPHYRINOGEN DECARBOXYLASE"/>
    <property type="match status" value="1"/>
</dbReference>
<keyword evidence="13" id="KW-1185">Reference proteome</keyword>
<feature type="domain" description="Uroporphyrinogen decarboxylase (URO-D)" evidence="11">
    <location>
        <begin position="141"/>
        <end position="157"/>
    </location>
</feature>
<evidence type="ECO:0000313" key="12">
    <source>
        <dbReference type="EMBL" id="MFD3002468.1"/>
    </source>
</evidence>
<evidence type="ECO:0000256" key="8">
    <source>
        <dbReference type="RuleBase" id="RU000554"/>
    </source>
</evidence>
<evidence type="ECO:0000259" key="10">
    <source>
        <dbReference type="PROSITE" id="PS00906"/>
    </source>
</evidence>
<dbReference type="EMBL" id="JBHUOX010000017">
    <property type="protein sequence ID" value="MFD3002468.1"/>
    <property type="molecule type" value="Genomic_DNA"/>
</dbReference>
<dbReference type="NCBIfam" id="TIGR01464">
    <property type="entry name" value="hemE"/>
    <property type="match status" value="1"/>
</dbReference>
<sequence length="349" mass="39004">MQLKNDLLIRAARGEKVERTPVWLMRQAGRILPEYRAVRNSLSGFKELVETPELAAEVTIQPVDILDVDAAIIFSDILVVPEAMGCTYEMIEKRGPLFPNTIRTEADMRKLRVADPHEHLNYVLEAIRVTKRALNGRVPLIGFAGAPWTILAYMVEGSGSKTFSHARGLLYTNPKLAHQLLRMITDTTIAYLQAQVEAGANLIQVFDSWAGILSPAQYREFALPYISEICNSIHNVPVTVFAKGAFFALEDFSKLNCATIGLDWNMEIRKARQQVGPDKTLQGNMDPCLLYSSFDTIQHETIKMLKEFGPQRHIANLGHGVYPDTDPEKVKCFVQTVKEYGSIVGGEAI</sequence>
<dbReference type="InterPro" id="IPR000257">
    <property type="entry name" value="Uroporphyrinogen_deCOase"/>
</dbReference>
<evidence type="ECO:0000259" key="11">
    <source>
        <dbReference type="PROSITE" id="PS00907"/>
    </source>
</evidence>
<feature type="binding site" evidence="7">
    <location>
        <position position="319"/>
    </location>
    <ligand>
        <name>substrate</name>
    </ligand>
</feature>
<reference evidence="13" key="1">
    <citation type="journal article" date="2019" name="Int. J. Syst. Evol. Microbiol.">
        <title>The Global Catalogue of Microorganisms (GCM) 10K type strain sequencing project: providing services to taxonomists for standard genome sequencing and annotation.</title>
        <authorList>
            <consortium name="The Broad Institute Genomics Platform"/>
            <consortium name="The Broad Institute Genome Sequencing Center for Infectious Disease"/>
            <person name="Wu L."/>
            <person name="Ma J."/>
        </authorList>
    </citation>
    <scope>NUCLEOTIDE SEQUENCE [LARGE SCALE GENOMIC DNA]</scope>
    <source>
        <strain evidence="13">KCTC 23984</strain>
    </source>
</reference>
<dbReference type="InterPro" id="IPR038071">
    <property type="entry name" value="UROD/MetE-like_sf"/>
</dbReference>
<dbReference type="CDD" id="cd00717">
    <property type="entry name" value="URO-D"/>
    <property type="match status" value="1"/>
</dbReference>
<comment type="similarity">
    <text evidence="2 7 9">Belongs to the uroporphyrinogen decarboxylase family.</text>
</comment>
<protein>
    <recommendedName>
        <fullName evidence="3 7">Uroporphyrinogen decarboxylase</fullName>
        <shortName evidence="7">UPD</shortName>
        <shortName evidence="7">URO-D</shortName>
        <ecNumber evidence="3 7">4.1.1.37</ecNumber>
    </recommendedName>
</protein>
<evidence type="ECO:0000256" key="5">
    <source>
        <dbReference type="ARBA" id="ARBA00023239"/>
    </source>
</evidence>
<evidence type="ECO:0000256" key="4">
    <source>
        <dbReference type="ARBA" id="ARBA00022793"/>
    </source>
</evidence>
<organism evidence="12 13">
    <name type="scientific">Pontibacter toksunensis</name>
    <dbReference type="NCBI Taxonomy" id="1332631"/>
    <lineage>
        <taxon>Bacteria</taxon>
        <taxon>Pseudomonadati</taxon>
        <taxon>Bacteroidota</taxon>
        <taxon>Cytophagia</taxon>
        <taxon>Cytophagales</taxon>
        <taxon>Hymenobacteraceae</taxon>
        <taxon>Pontibacter</taxon>
    </lineage>
</organism>
<keyword evidence="6 7" id="KW-0627">Porphyrin biosynthesis</keyword>
<proteinExistence type="inferred from homology"/>
<comment type="caution">
    <text evidence="12">The sequence shown here is derived from an EMBL/GenBank/DDBJ whole genome shotgun (WGS) entry which is preliminary data.</text>
</comment>
<feature type="site" description="Transition state stabilizer" evidence="7">
    <location>
        <position position="76"/>
    </location>
</feature>
<evidence type="ECO:0000256" key="6">
    <source>
        <dbReference type="ARBA" id="ARBA00023244"/>
    </source>
</evidence>
<evidence type="ECO:0000256" key="1">
    <source>
        <dbReference type="ARBA" id="ARBA00004804"/>
    </source>
</evidence>
<keyword evidence="7" id="KW-0963">Cytoplasm</keyword>
<dbReference type="InterPro" id="IPR006361">
    <property type="entry name" value="Uroporphyrinogen_deCO2ase_HemE"/>
</dbReference>
<dbReference type="HAMAP" id="MF_00218">
    <property type="entry name" value="URO_D"/>
    <property type="match status" value="1"/>
</dbReference>
<dbReference type="Gene3D" id="3.20.20.210">
    <property type="match status" value="1"/>
</dbReference>
<evidence type="ECO:0000313" key="13">
    <source>
        <dbReference type="Proteomes" id="UP001597641"/>
    </source>
</evidence>
<gene>
    <name evidence="7 12" type="primary">hemE</name>
    <name evidence="12" type="ORF">ACFS7Z_19000</name>
</gene>
<comment type="function">
    <text evidence="7">Catalyzes the decarboxylation of four acetate groups of uroporphyrinogen-III to yield coproporphyrinogen-III.</text>
</comment>